<dbReference type="Proteomes" id="UP001611415">
    <property type="component" value="Unassembled WGS sequence"/>
</dbReference>
<name>A0ABW7XC02_9NOCA</name>
<dbReference type="InterPro" id="IPR036388">
    <property type="entry name" value="WH-like_DNA-bd_sf"/>
</dbReference>
<comment type="caution">
    <text evidence="7">The sequence shown here is derived from an EMBL/GenBank/DDBJ whole genome shotgun (WGS) entry which is preliminary data.</text>
</comment>
<evidence type="ECO:0000256" key="2">
    <source>
        <dbReference type="ARBA" id="ARBA00023015"/>
    </source>
</evidence>
<dbReference type="InterPro" id="IPR036390">
    <property type="entry name" value="WH_DNA-bd_sf"/>
</dbReference>
<organism evidence="7 8">
    <name type="scientific">Nocardia xishanensis</name>
    <dbReference type="NCBI Taxonomy" id="238964"/>
    <lineage>
        <taxon>Bacteria</taxon>
        <taxon>Bacillati</taxon>
        <taxon>Actinomycetota</taxon>
        <taxon>Actinomycetes</taxon>
        <taxon>Mycobacteriales</taxon>
        <taxon>Nocardiaceae</taxon>
        <taxon>Nocardia</taxon>
    </lineage>
</organism>
<proteinExistence type="inferred from homology"/>
<dbReference type="Gene3D" id="3.40.190.290">
    <property type="match status" value="1"/>
</dbReference>
<evidence type="ECO:0000256" key="5">
    <source>
        <dbReference type="ARBA" id="ARBA00023163"/>
    </source>
</evidence>
<keyword evidence="8" id="KW-1185">Reference proteome</keyword>
<accession>A0ABW7XC02</accession>
<keyword evidence="5" id="KW-0804">Transcription</keyword>
<dbReference type="Gene3D" id="1.10.10.10">
    <property type="entry name" value="Winged helix-like DNA-binding domain superfamily/Winged helix DNA-binding domain"/>
    <property type="match status" value="1"/>
</dbReference>
<protein>
    <submittedName>
        <fullName evidence="7">LysR family transcriptional regulator</fullName>
    </submittedName>
</protein>
<dbReference type="PANTHER" id="PTHR30346:SF0">
    <property type="entry name" value="HCA OPERON TRANSCRIPTIONAL ACTIVATOR HCAR"/>
    <property type="match status" value="1"/>
</dbReference>
<dbReference type="CDD" id="cd05466">
    <property type="entry name" value="PBP2_LTTR_substrate"/>
    <property type="match status" value="1"/>
</dbReference>
<keyword evidence="4" id="KW-0010">Activator</keyword>
<dbReference type="RefSeq" id="WP_397096281.1">
    <property type="nucleotide sequence ID" value="NZ_JBIRYO010000048.1"/>
</dbReference>
<dbReference type="SUPFAM" id="SSF53850">
    <property type="entry name" value="Periplasmic binding protein-like II"/>
    <property type="match status" value="1"/>
</dbReference>
<dbReference type="PANTHER" id="PTHR30346">
    <property type="entry name" value="TRANSCRIPTIONAL DUAL REGULATOR HCAR-RELATED"/>
    <property type="match status" value="1"/>
</dbReference>
<gene>
    <name evidence="7" type="ORF">ACH49W_35480</name>
</gene>
<reference evidence="7 8" key="1">
    <citation type="submission" date="2024-10" db="EMBL/GenBank/DDBJ databases">
        <title>The Natural Products Discovery Center: Release of the First 8490 Sequenced Strains for Exploring Actinobacteria Biosynthetic Diversity.</title>
        <authorList>
            <person name="Kalkreuter E."/>
            <person name="Kautsar S.A."/>
            <person name="Yang D."/>
            <person name="Bader C.D."/>
            <person name="Teijaro C.N."/>
            <person name="Fluegel L."/>
            <person name="Davis C.M."/>
            <person name="Simpson J.R."/>
            <person name="Lauterbach L."/>
            <person name="Steele A.D."/>
            <person name="Gui C."/>
            <person name="Meng S."/>
            <person name="Li G."/>
            <person name="Viehrig K."/>
            <person name="Ye F."/>
            <person name="Su P."/>
            <person name="Kiefer A.F."/>
            <person name="Nichols A."/>
            <person name="Cepeda A.J."/>
            <person name="Yan W."/>
            <person name="Fan B."/>
            <person name="Jiang Y."/>
            <person name="Adhikari A."/>
            <person name="Zheng C.-J."/>
            <person name="Schuster L."/>
            <person name="Cowan T.M."/>
            <person name="Smanski M.J."/>
            <person name="Chevrette M.G."/>
            <person name="De Carvalho L.P.S."/>
            <person name="Shen B."/>
        </authorList>
    </citation>
    <scope>NUCLEOTIDE SEQUENCE [LARGE SCALE GENOMIC DNA]</scope>
    <source>
        <strain evidence="7 8">NPDC019275</strain>
    </source>
</reference>
<dbReference type="InterPro" id="IPR005119">
    <property type="entry name" value="LysR_subst-bd"/>
</dbReference>
<sequence>MEMFHLRYFVAVAQELSFTRAAARLHLATSPLSQRIKDLERELDCLLFVRAHHRITLTPAGESLLPLAIDVITRFDTLPEAVHGDAATGRHARIGIAPDVPPQLRDDILASLSRAHPDITPQLIPASTEPLRRKVIAGEIDIALVHGPVVDRGVRVRRLSTQAAGAAIARGIGFDHHRSVRLSELANLSYASIDPEAAPEVYRRTDQALTRAGVHGRIVIDGDNLAGLAHIVAAGQAFTFVGMESGATHKAFAGEPVLILPVVDVNLRLSSEVIWQAGRGVNGDIVEDLIAVAASVRPSGGVVPFPSGSAEAT</sequence>
<dbReference type="Pfam" id="PF03466">
    <property type="entry name" value="LysR_substrate"/>
    <property type="match status" value="1"/>
</dbReference>
<feature type="domain" description="HTH lysR-type" evidence="6">
    <location>
        <begin position="1"/>
        <end position="58"/>
    </location>
</feature>
<evidence type="ECO:0000256" key="3">
    <source>
        <dbReference type="ARBA" id="ARBA00023125"/>
    </source>
</evidence>
<evidence type="ECO:0000256" key="1">
    <source>
        <dbReference type="ARBA" id="ARBA00009437"/>
    </source>
</evidence>
<evidence type="ECO:0000313" key="7">
    <source>
        <dbReference type="EMBL" id="MFI2478673.1"/>
    </source>
</evidence>
<dbReference type="InterPro" id="IPR000847">
    <property type="entry name" value="LysR_HTH_N"/>
</dbReference>
<keyword evidence="2" id="KW-0805">Transcription regulation</keyword>
<dbReference type="SUPFAM" id="SSF46785">
    <property type="entry name" value="Winged helix' DNA-binding domain"/>
    <property type="match status" value="1"/>
</dbReference>
<comment type="similarity">
    <text evidence="1">Belongs to the LysR transcriptional regulatory family.</text>
</comment>
<evidence type="ECO:0000259" key="6">
    <source>
        <dbReference type="PROSITE" id="PS50931"/>
    </source>
</evidence>
<dbReference type="EMBL" id="JBIRYO010000048">
    <property type="protein sequence ID" value="MFI2478673.1"/>
    <property type="molecule type" value="Genomic_DNA"/>
</dbReference>
<evidence type="ECO:0000256" key="4">
    <source>
        <dbReference type="ARBA" id="ARBA00023159"/>
    </source>
</evidence>
<evidence type="ECO:0000313" key="8">
    <source>
        <dbReference type="Proteomes" id="UP001611415"/>
    </source>
</evidence>
<dbReference type="Pfam" id="PF00126">
    <property type="entry name" value="HTH_1"/>
    <property type="match status" value="1"/>
</dbReference>
<keyword evidence="3" id="KW-0238">DNA-binding</keyword>
<dbReference type="PROSITE" id="PS50931">
    <property type="entry name" value="HTH_LYSR"/>
    <property type="match status" value="1"/>
</dbReference>